<keyword evidence="2" id="KW-0808">Transferase</keyword>
<dbReference type="RefSeq" id="WP_146349283.1">
    <property type="nucleotide sequence ID" value="NZ_VOBR01000002.1"/>
</dbReference>
<protein>
    <submittedName>
        <fullName evidence="2">Glycosyltransferase</fullName>
    </submittedName>
</protein>
<dbReference type="PANTHER" id="PTHR48050">
    <property type="entry name" value="STEROL 3-BETA-GLUCOSYLTRANSFERASE"/>
    <property type="match status" value="1"/>
</dbReference>
<organism evidence="2 3">
    <name type="scientific">Lentzea tibetensis</name>
    <dbReference type="NCBI Taxonomy" id="2591470"/>
    <lineage>
        <taxon>Bacteria</taxon>
        <taxon>Bacillati</taxon>
        <taxon>Actinomycetota</taxon>
        <taxon>Actinomycetes</taxon>
        <taxon>Pseudonocardiales</taxon>
        <taxon>Pseudonocardiaceae</taxon>
        <taxon>Lentzea</taxon>
    </lineage>
</organism>
<dbReference type="InterPro" id="IPR002213">
    <property type="entry name" value="UDP_glucos_trans"/>
</dbReference>
<proteinExistence type="predicted"/>
<dbReference type="FunFam" id="3.40.50.2000:FF:000072">
    <property type="entry name" value="Glycosyl transferase"/>
    <property type="match status" value="1"/>
</dbReference>
<dbReference type="Proteomes" id="UP000316639">
    <property type="component" value="Unassembled WGS sequence"/>
</dbReference>
<dbReference type="AlphaFoldDB" id="A0A563F128"/>
<dbReference type="GO" id="GO:0017000">
    <property type="term" value="P:antibiotic biosynthetic process"/>
    <property type="evidence" value="ECO:0007669"/>
    <property type="project" value="UniProtKB-ARBA"/>
</dbReference>
<sequence length="376" mass="39512">MSRYLFVVPPLTGHINPTVSVGAELMSRGHAVAWVGHPGTLAPLLPAGALVFPALDDEVERRIQDARVQWLGLRGMAVLKFFWEEFLIPLGHAMVPGVTEAVSAFSPDVVVADQQALAGPLVASRLGIPWVTSASTPAELVRPLQTLPKVESWVVELLSSFAGSDIRFSPLLVLVFTSPSLVPGAFPPHYVFTGPALAGRPGGSFPWEWLTSGRRRVLVSLGTLNGAAGERFFGEVVSAVASLDVQVVMVAPPGAVSAPPNVLVASSVPQLDLMPHLDAVVSHGGHNTVCEALAHGLPLVVAPIRDDQPIIADQVVAAGAGIRLRYARVRADEIRTALLDVLDSPSYAAAARRVRDSFQAAGGAVTAADHLEAVVA</sequence>
<dbReference type="GO" id="GO:0016758">
    <property type="term" value="F:hexosyltransferase activity"/>
    <property type="evidence" value="ECO:0007669"/>
    <property type="project" value="UniProtKB-ARBA"/>
</dbReference>
<dbReference type="EMBL" id="VOBR01000002">
    <property type="protein sequence ID" value="TWP53687.1"/>
    <property type="molecule type" value="Genomic_DNA"/>
</dbReference>
<dbReference type="CDD" id="cd03784">
    <property type="entry name" value="GT1_Gtf-like"/>
    <property type="match status" value="1"/>
</dbReference>
<comment type="caution">
    <text evidence="2">The sequence shown here is derived from an EMBL/GenBank/DDBJ whole genome shotgun (WGS) entry which is preliminary data.</text>
</comment>
<dbReference type="GO" id="GO:0008194">
    <property type="term" value="F:UDP-glycosyltransferase activity"/>
    <property type="evidence" value="ECO:0007669"/>
    <property type="project" value="InterPro"/>
</dbReference>
<evidence type="ECO:0000313" key="3">
    <source>
        <dbReference type="Proteomes" id="UP000316639"/>
    </source>
</evidence>
<evidence type="ECO:0000259" key="1">
    <source>
        <dbReference type="Pfam" id="PF06722"/>
    </source>
</evidence>
<dbReference type="PROSITE" id="PS00221">
    <property type="entry name" value="MIP"/>
    <property type="match status" value="1"/>
</dbReference>
<name>A0A563F128_9PSEU</name>
<gene>
    <name evidence="2" type="ORF">FKR81_02715</name>
</gene>
<reference evidence="2 3" key="1">
    <citation type="submission" date="2019-07" db="EMBL/GenBank/DDBJ databases">
        <title>Lentzea xizangensis sp. nov., isolated from Qinghai-Tibetan Plateau Soils.</title>
        <authorList>
            <person name="Huang J."/>
        </authorList>
    </citation>
    <scope>NUCLEOTIDE SEQUENCE [LARGE SCALE GENOMIC DNA]</scope>
    <source>
        <strain evidence="2 3">FXJ1.1311</strain>
    </source>
</reference>
<evidence type="ECO:0000313" key="2">
    <source>
        <dbReference type="EMBL" id="TWP53687.1"/>
    </source>
</evidence>
<keyword evidence="3" id="KW-1185">Reference proteome</keyword>
<dbReference type="Pfam" id="PF06722">
    <property type="entry name" value="EryCIII-like_C"/>
    <property type="match status" value="1"/>
</dbReference>
<dbReference type="SUPFAM" id="SSF53756">
    <property type="entry name" value="UDP-Glycosyltransferase/glycogen phosphorylase"/>
    <property type="match status" value="1"/>
</dbReference>
<dbReference type="Gene3D" id="3.40.50.2000">
    <property type="entry name" value="Glycogen Phosphorylase B"/>
    <property type="match status" value="2"/>
</dbReference>
<dbReference type="OrthoDB" id="764352at2"/>
<dbReference type="PANTHER" id="PTHR48050:SF13">
    <property type="entry name" value="STEROL 3-BETA-GLUCOSYLTRANSFERASE UGT80A2"/>
    <property type="match status" value="1"/>
</dbReference>
<dbReference type="InterPro" id="IPR050426">
    <property type="entry name" value="Glycosyltransferase_28"/>
</dbReference>
<dbReference type="InterPro" id="IPR010610">
    <property type="entry name" value="EryCIII-like_C"/>
</dbReference>
<accession>A0A563F128</accession>
<dbReference type="InterPro" id="IPR022357">
    <property type="entry name" value="MIP_CS"/>
</dbReference>
<feature type="domain" description="Erythromycin biosynthesis protein CIII-like C-terminal" evidence="1">
    <location>
        <begin position="236"/>
        <end position="361"/>
    </location>
</feature>